<dbReference type="Proteomes" id="UP000091820">
    <property type="component" value="Unassembled WGS sequence"/>
</dbReference>
<dbReference type="VEuPathDB" id="VectorBase:GBRI007565"/>
<dbReference type="AlphaFoldDB" id="A0A1A9W624"/>
<dbReference type="EnsemblMetazoa" id="GBRI007565-RA">
    <property type="protein sequence ID" value="GBRI007565-PA"/>
    <property type="gene ID" value="GBRI007565"/>
</dbReference>
<reference evidence="3" key="1">
    <citation type="submission" date="2014-03" db="EMBL/GenBank/DDBJ databases">
        <authorList>
            <person name="Aksoy S."/>
            <person name="Warren W."/>
            <person name="Wilson R.K."/>
        </authorList>
    </citation>
    <scope>NUCLEOTIDE SEQUENCE [LARGE SCALE GENOMIC DNA]</scope>
    <source>
        <strain evidence="3">IAEA</strain>
    </source>
</reference>
<name>A0A1A9W624_9MUSC</name>
<keyword evidence="3" id="KW-1185">Reference proteome</keyword>
<feature type="transmembrane region" description="Helical" evidence="1">
    <location>
        <begin position="175"/>
        <end position="201"/>
    </location>
</feature>
<feature type="transmembrane region" description="Helical" evidence="1">
    <location>
        <begin position="108"/>
        <end position="137"/>
    </location>
</feature>
<feature type="transmembrane region" description="Helical" evidence="1">
    <location>
        <begin position="236"/>
        <end position="261"/>
    </location>
</feature>
<reference evidence="2" key="2">
    <citation type="submission" date="2020-05" db="UniProtKB">
        <authorList>
            <consortium name="EnsemblMetazoa"/>
        </authorList>
    </citation>
    <scope>IDENTIFICATION</scope>
    <source>
        <strain evidence="2">IAEA</strain>
    </source>
</reference>
<protein>
    <submittedName>
        <fullName evidence="2">Uncharacterized protein</fullName>
    </submittedName>
</protein>
<evidence type="ECO:0000313" key="3">
    <source>
        <dbReference type="Proteomes" id="UP000091820"/>
    </source>
</evidence>
<proteinExistence type="predicted"/>
<keyword evidence="1" id="KW-1133">Transmembrane helix</keyword>
<feature type="transmembrane region" description="Helical" evidence="1">
    <location>
        <begin position="44"/>
        <end position="65"/>
    </location>
</feature>
<accession>A0A1A9W624</accession>
<keyword evidence="1" id="KW-0812">Transmembrane</keyword>
<keyword evidence="1" id="KW-0472">Membrane</keyword>
<sequence>MLGLLFWCLQRVKGRVIMVTCFSMEVFLSIRYEKVLPKVVSSDIPSLPVVMMVLLVSLVTQCSVIRSSALLAELAAAKSIMAAAAESKDAGVPFVFVVQYLQLWLHRYCYFVVVNSNSLAFGVAAAAAVVVVVVVVADKNVVKLNADAYDWQPFSLAGNDLSNSQVLQAAHMPHMAAFVAAATALVTAAITASLLACLLVAKTLQKRYKVKSSSSQQKEISTLGIVMQVKYRGRRVTFLLAVNIFVFSSLSLLFETILLLYTVPALLSEVLRFPLTSITLPLPPLVNSDFFFSIPIFWPVTAQSKCDEELIPPPFAKQLLLSFAVRPTTGQVKDFVLRRHTRKDSSISLERAGKALK</sequence>
<organism evidence="2 3">
    <name type="scientific">Glossina brevipalpis</name>
    <dbReference type="NCBI Taxonomy" id="37001"/>
    <lineage>
        <taxon>Eukaryota</taxon>
        <taxon>Metazoa</taxon>
        <taxon>Ecdysozoa</taxon>
        <taxon>Arthropoda</taxon>
        <taxon>Hexapoda</taxon>
        <taxon>Insecta</taxon>
        <taxon>Pterygota</taxon>
        <taxon>Neoptera</taxon>
        <taxon>Endopterygota</taxon>
        <taxon>Diptera</taxon>
        <taxon>Brachycera</taxon>
        <taxon>Muscomorpha</taxon>
        <taxon>Hippoboscoidea</taxon>
        <taxon>Glossinidae</taxon>
        <taxon>Glossina</taxon>
    </lineage>
</organism>
<evidence type="ECO:0000256" key="1">
    <source>
        <dbReference type="SAM" id="Phobius"/>
    </source>
</evidence>
<evidence type="ECO:0000313" key="2">
    <source>
        <dbReference type="EnsemblMetazoa" id="GBRI007565-PA"/>
    </source>
</evidence>